<dbReference type="OrthoDB" id="1095452at2"/>
<evidence type="ECO:0000313" key="2">
    <source>
        <dbReference type="Proteomes" id="UP000251561"/>
    </source>
</evidence>
<dbReference type="Proteomes" id="UP000251561">
    <property type="component" value="Chromosome"/>
</dbReference>
<organism evidence="1 2">
    <name type="scientific">Flavobacterium fluviale</name>
    <dbReference type="NCBI Taxonomy" id="2249356"/>
    <lineage>
        <taxon>Bacteria</taxon>
        <taxon>Pseudomonadati</taxon>
        <taxon>Bacteroidota</taxon>
        <taxon>Flavobacteriia</taxon>
        <taxon>Flavobacteriales</taxon>
        <taxon>Flavobacteriaceae</taxon>
        <taxon>Flavobacterium</taxon>
    </lineage>
</organism>
<name>A0A344LR37_9FLAO</name>
<dbReference type="EMBL" id="CP030261">
    <property type="protein sequence ID" value="AXB56379.1"/>
    <property type="molecule type" value="Genomic_DNA"/>
</dbReference>
<evidence type="ECO:0000313" key="1">
    <source>
        <dbReference type="EMBL" id="AXB56379.1"/>
    </source>
</evidence>
<dbReference type="AlphaFoldDB" id="A0A344LR37"/>
<dbReference type="RefSeq" id="WP_113677408.1">
    <property type="nucleotide sequence ID" value="NZ_CP030261.1"/>
</dbReference>
<proteinExistence type="predicted"/>
<sequence length="287" mass="33354">MKQLKITIPEPCNENWDKMTPDASGRFCLVCNKSVIDFTNKLPDEIQHFFKNNKDPEVCGRFKKSQLDSISFQIPKQVLYSQTQYHKMFLLALFVVMGTSLFSCASKNGNKQKIEKVEVVDEQKSSSYSKRTEETIENERKSTNSVPICNTEHIMGGMPFMKTDQYNYEIFSLPKSENKKIFFQTSLPRKKESRRETEPFFPEGITEFYAFFAKEFKIPENKKMYKNAIIVLINENGTITYSKSALEIDKTIEQEIIRVLNLSPKWRPGKSKGIDTSKKTFFIMTVK</sequence>
<dbReference type="KEGG" id="ffl:HYN86_07085"/>
<keyword evidence="2" id="KW-1185">Reference proteome</keyword>
<reference evidence="1 2" key="1">
    <citation type="submission" date="2018-06" db="EMBL/GenBank/DDBJ databases">
        <title>Genome sequencing of Flavobacterium.</title>
        <authorList>
            <person name="Baek M.-G."/>
            <person name="Yi H."/>
        </authorList>
    </citation>
    <scope>NUCLEOTIDE SEQUENCE [LARGE SCALE GENOMIC DNA]</scope>
    <source>
        <strain evidence="1 2">HYN0086</strain>
    </source>
</reference>
<gene>
    <name evidence="1" type="ORF">HYN86_07085</name>
</gene>
<accession>A0A344LR37</accession>
<protein>
    <recommendedName>
        <fullName evidence="3">TonB protein C-terminal</fullName>
    </recommendedName>
</protein>
<evidence type="ECO:0008006" key="3">
    <source>
        <dbReference type="Google" id="ProtNLM"/>
    </source>
</evidence>